<dbReference type="OrthoDB" id="9811425at2"/>
<gene>
    <name evidence="2" type="ORF">FN976_13360</name>
</gene>
<dbReference type="Pfam" id="PF01370">
    <property type="entry name" value="Epimerase"/>
    <property type="match status" value="1"/>
</dbReference>
<dbReference type="InterPro" id="IPR051207">
    <property type="entry name" value="ComplexI_NDUFA9_subunit"/>
</dbReference>
<dbReference type="InterPro" id="IPR001509">
    <property type="entry name" value="Epimerase_deHydtase"/>
</dbReference>
<organism evidence="2 3">
    <name type="scientific">Caenimonas sedimenti</name>
    <dbReference type="NCBI Taxonomy" id="2596921"/>
    <lineage>
        <taxon>Bacteria</taxon>
        <taxon>Pseudomonadati</taxon>
        <taxon>Pseudomonadota</taxon>
        <taxon>Betaproteobacteria</taxon>
        <taxon>Burkholderiales</taxon>
        <taxon>Comamonadaceae</taxon>
        <taxon>Caenimonas</taxon>
    </lineage>
</organism>
<evidence type="ECO:0000313" key="2">
    <source>
        <dbReference type="EMBL" id="TWO70549.1"/>
    </source>
</evidence>
<dbReference type="Gene3D" id="3.40.50.720">
    <property type="entry name" value="NAD(P)-binding Rossmann-like Domain"/>
    <property type="match status" value="1"/>
</dbReference>
<dbReference type="InterPro" id="IPR036291">
    <property type="entry name" value="NAD(P)-bd_dom_sf"/>
</dbReference>
<dbReference type="PANTHER" id="PTHR12126">
    <property type="entry name" value="NADH-UBIQUINONE OXIDOREDUCTASE 39 KDA SUBUNIT-RELATED"/>
    <property type="match status" value="1"/>
</dbReference>
<evidence type="ECO:0000313" key="3">
    <source>
        <dbReference type="Proteomes" id="UP000318199"/>
    </source>
</evidence>
<proteinExistence type="predicted"/>
<comment type="caution">
    <text evidence="2">The sequence shown here is derived from an EMBL/GenBank/DDBJ whole genome shotgun (WGS) entry which is preliminary data.</text>
</comment>
<protein>
    <submittedName>
        <fullName evidence="2">NAD-dependent epimerase/dehydratase family protein</fullName>
    </submittedName>
</protein>
<sequence>MNDAKILLPGGAGLVGQNLVAHLKRAGYRHLVVLDKHRANLEVLRRVQPDITVVEADLAEPGDWERHFEGAAAVVMLQAQIGDLAPEPFVRNNITSTERVLEVMRRQPQLPYLVHISSSVVKSVADDHYTNTKRRQEEIVLASGVPCVVLRPTLMFGWFDRKHLGWLARFMKKVPVFPVPGHGRYMRQPLYAADFCRIIVSCIEQRVQGQVFNISGLERIDYIDMIREIKQATRAGSVILKIPYGLFRVLLQTWALFDKNPPFTADQLKALVAHDEFEVIDWPGIFGVQATPFAMAVHETFNDPEYGQIVLEF</sequence>
<dbReference type="PANTHER" id="PTHR12126:SF11">
    <property type="entry name" value="NADH DEHYDROGENASE [UBIQUINONE] 1 ALPHA SUBCOMPLEX SUBUNIT 9, MITOCHONDRIAL"/>
    <property type="match status" value="1"/>
</dbReference>
<dbReference type="Proteomes" id="UP000318199">
    <property type="component" value="Unassembled WGS sequence"/>
</dbReference>
<dbReference type="SUPFAM" id="SSF51735">
    <property type="entry name" value="NAD(P)-binding Rossmann-fold domains"/>
    <property type="match status" value="1"/>
</dbReference>
<accession>A0A562ZPP0</accession>
<reference evidence="2 3" key="1">
    <citation type="submission" date="2019-07" db="EMBL/GenBank/DDBJ databases">
        <title>Caenimonas sedimenti sp. nov., isolated from activated sludge.</title>
        <authorList>
            <person name="Xu J."/>
        </authorList>
    </citation>
    <scope>NUCLEOTIDE SEQUENCE [LARGE SCALE GENOMIC DNA]</scope>
    <source>
        <strain evidence="2 3">HX-9-20</strain>
    </source>
</reference>
<name>A0A562ZPP0_9BURK</name>
<dbReference type="AlphaFoldDB" id="A0A562ZPP0"/>
<keyword evidence="3" id="KW-1185">Reference proteome</keyword>
<evidence type="ECO:0000259" key="1">
    <source>
        <dbReference type="Pfam" id="PF01370"/>
    </source>
</evidence>
<feature type="domain" description="NAD-dependent epimerase/dehydratase" evidence="1">
    <location>
        <begin position="6"/>
        <end position="214"/>
    </location>
</feature>
<dbReference type="GO" id="GO:0044877">
    <property type="term" value="F:protein-containing complex binding"/>
    <property type="evidence" value="ECO:0007669"/>
    <property type="project" value="TreeGrafter"/>
</dbReference>
<dbReference type="RefSeq" id="WP_145893540.1">
    <property type="nucleotide sequence ID" value="NZ_VOBQ01000011.1"/>
</dbReference>
<dbReference type="EMBL" id="VOBQ01000011">
    <property type="protein sequence ID" value="TWO70549.1"/>
    <property type="molecule type" value="Genomic_DNA"/>
</dbReference>